<dbReference type="NCBIfam" id="NF038151">
    <property type="entry name" value="lanthi_synth_III"/>
    <property type="match status" value="1"/>
</dbReference>
<keyword evidence="2 10" id="KW-0723">Serine/threonine-protein kinase</keyword>
<sequence>MDHRYEAHCLAGGRFYDVLQAHDTPSDDFSRSLPEVGPDWRTHVRGVWRSLAPVHITLPAQGWKIHVSATMDNAERVLAVVFDYCLAVGTAFKHLRTKSILLASNSKYALRSASGKLMTIYPRDDAELARVLTDLSAALEGEPGPYILSDLRYRTGPLYLRYGGFLPRWVEHNGVRVPAIETPDGTLVPDVRKPVFHLPDWVEPPSFLRPCLAARATGSPDDFPYRITESLHHSNAGGVYLATRRSDGTKVVLKEARPHCGLDREQVDAVTRLHREHETLTRLAGITGVPAVHDRFSVWEHEYLAMQHMPGRPLSRWLATTYPLVRHATDQQVTDYTARALALLGRIEALVAEVHERGVVFADLHPHNVLVDEDDSVSLVDFELAFPIDRPARPALGAQGFRAPADRRGVDVDRYALAALRLWAFLPLTSVLELERGKLHQYLDFIEQRFDLPGGYCDRIRREMGGTGHDVAVTEWDQPAPDWHLVRKSITEAILASATPDRADRLFPGDVEQFVSGGTSFGYGAAGVLYALDTSGAGRFPDHEQWLVDAVRRTPPTRPGFYDGAHGIAHVLANFGHHDLAAEVVARCEPASDHSLAGGAAGVALNLLHLADLLGERDFLAEAERIGDRLAAALPTAAPPGSKGTAGLFHGWSGPGLLFVRLFERTDDRRWLDLADQAVARDLRECVSKEDGSLQVRDGRRTLPYLSVGGAGIALVLNELAAHAPQSGLLTDLLRGCYGEFVIHPGLALGRAGQLATLALVNRRLRDPELDRAISCHLANLRWHALPHGGGIAFPGHQLLRLSTDLGTGSAGVLLAVTAALDDNRPVLPFL</sequence>
<dbReference type="OrthoDB" id="1492512at2"/>
<dbReference type="AlphaFoldDB" id="A0A1B2HSZ1"/>
<organism evidence="10 11">
    <name type="scientific">Lentzea guizhouensis</name>
    <dbReference type="NCBI Taxonomy" id="1586287"/>
    <lineage>
        <taxon>Bacteria</taxon>
        <taxon>Bacillati</taxon>
        <taxon>Actinomycetota</taxon>
        <taxon>Actinomycetes</taxon>
        <taxon>Pseudonocardiales</taxon>
        <taxon>Pseudonocardiaceae</taxon>
        <taxon>Lentzea</taxon>
    </lineage>
</organism>
<evidence type="ECO:0000313" key="11">
    <source>
        <dbReference type="Proteomes" id="UP000093053"/>
    </source>
</evidence>
<evidence type="ECO:0000256" key="6">
    <source>
        <dbReference type="ARBA" id="ARBA00022840"/>
    </source>
</evidence>
<evidence type="ECO:0000313" key="10">
    <source>
        <dbReference type="EMBL" id="ANZ40856.1"/>
    </source>
</evidence>
<keyword evidence="3" id="KW-0808">Transferase</keyword>
<evidence type="ECO:0000256" key="5">
    <source>
        <dbReference type="ARBA" id="ARBA00022777"/>
    </source>
</evidence>
<keyword evidence="11" id="KW-1185">Reference proteome</keyword>
<dbReference type="GO" id="GO:0004674">
    <property type="term" value="F:protein serine/threonine kinase activity"/>
    <property type="evidence" value="ECO:0007669"/>
    <property type="project" value="UniProtKB-KW"/>
</dbReference>
<dbReference type="InterPro" id="IPR007822">
    <property type="entry name" value="LANC-like"/>
</dbReference>
<evidence type="ECO:0000256" key="1">
    <source>
        <dbReference type="ARBA" id="ARBA00012513"/>
    </source>
</evidence>
<feature type="domain" description="Protein kinase" evidence="9">
    <location>
        <begin position="225"/>
        <end position="515"/>
    </location>
</feature>
<dbReference type="SUPFAM" id="SSF158745">
    <property type="entry name" value="LanC-like"/>
    <property type="match status" value="1"/>
</dbReference>
<dbReference type="Proteomes" id="UP000093053">
    <property type="component" value="Chromosome"/>
</dbReference>
<dbReference type="GO" id="GO:0005524">
    <property type="term" value="F:ATP binding"/>
    <property type="evidence" value="ECO:0007669"/>
    <property type="project" value="UniProtKB-KW"/>
</dbReference>
<dbReference type="InterPro" id="IPR000719">
    <property type="entry name" value="Prot_kinase_dom"/>
</dbReference>
<proteinExistence type="predicted"/>
<accession>A0A1B2HSZ1</accession>
<dbReference type="EC" id="2.7.11.1" evidence="1"/>
<dbReference type="SMART" id="SM00220">
    <property type="entry name" value="S_TKc"/>
    <property type="match status" value="1"/>
</dbReference>
<gene>
    <name evidence="10" type="ORF">BBK82_37610</name>
</gene>
<evidence type="ECO:0000259" key="9">
    <source>
        <dbReference type="PROSITE" id="PS50011"/>
    </source>
</evidence>
<keyword evidence="6" id="KW-0067">ATP-binding</keyword>
<dbReference type="InterPro" id="IPR012341">
    <property type="entry name" value="6hp_glycosidase-like_sf"/>
</dbReference>
<dbReference type="SUPFAM" id="SSF56112">
    <property type="entry name" value="Protein kinase-like (PK-like)"/>
    <property type="match status" value="1"/>
</dbReference>
<dbReference type="PANTHER" id="PTHR24363">
    <property type="entry name" value="SERINE/THREONINE PROTEIN KINASE"/>
    <property type="match status" value="1"/>
</dbReference>
<dbReference type="GO" id="GO:0031179">
    <property type="term" value="P:peptide modification"/>
    <property type="evidence" value="ECO:0007669"/>
    <property type="project" value="InterPro"/>
</dbReference>
<dbReference type="Gene3D" id="1.10.510.10">
    <property type="entry name" value="Transferase(Phosphotransferase) domain 1"/>
    <property type="match status" value="1"/>
</dbReference>
<dbReference type="RefSeq" id="WP_065919193.1">
    <property type="nucleotide sequence ID" value="NZ_CP016793.1"/>
</dbReference>
<dbReference type="Gene3D" id="1.50.10.10">
    <property type="match status" value="1"/>
</dbReference>
<reference evidence="10 11" key="1">
    <citation type="submission" date="2016-07" db="EMBL/GenBank/DDBJ databases">
        <title>Complete genome sequence of the Lentzea guizhouensis DHS C013.</title>
        <authorList>
            <person name="Cao C."/>
        </authorList>
    </citation>
    <scope>NUCLEOTIDE SEQUENCE [LARGE SCALE GENOMIC DNA]</scope>
    <source>
        <strain evidence="10 11">DHS C013</strain>
    </source>
</reference>
<evidence type="ECO:0000256" key="2">
    <source>
        <dbReference type="ARBA" id="ARBA00022527"/>
    </source>
</evidence>
<dbReference type="PANTHER" id="PTHR24363:SF0">
    <property type="entry name" value="SERINE_THREONINE KINASE LIKE DOMAIN CONTAINING 1"/>
    <property type="match status" value="1"/>
</dbReference>
<dbReference type="Pfam" id="PF25816">
    <property type="entry name" value="RamC_N"/>
    <property type="match status" value="1"/>
</dbReference>
<evidence type="ECO:0000256" key="3">
    <source>
        <dbReference type="ARBA" id="ARBA00022679"/>
    </source>
</evidence>
<comment type="catalytic activity">
    <reaction evidence="8">
        <text>L-seryl-[protein] + ATP = O-phospho-L-seryl-[protein] + ADP + H(+)</text>
        <dbReference type="Rhea" id="RHEA:17989"/>
        <dbReference type="Rhea" id="RHEA-COMP:9863"/>
        <dbReference type="Rhea" id="RHEA-COMP:11604"/>
        <dbReference type="ChEBI" id="CHEBI:15378"/>
        <dbReference type="ChEBI" id="CHEBI:29999"/>
        <dbReference type="ChEBI" id="CHEBI:30616"/>
        <dbReference type="ChEBI" id="CHEBI:83421"/>
        <dbReference type="ChEBI" id="CHEBI:456216"/>
        <dbReference type="EC" id="2.7.11.1"/>
    </reaction>
</comment>
<dbReference type="InterPro" id="IPR011009">
    <property type="entry name" value="Kinase-like_dom_sf"/>
</dbReference>
<keyword evidence="5 10" id="KW-0418">Kinase</keyword>
<dbReference type="InterPro" id="IPR057929">
    <property type="entry name" value="RamC_N"/>
</dbReference>
<protein>
    <recommendedName>
        <fullName evidence="1">non-specific serine/threonine protein kinase</fullName>
        <ecNumber evidence="1">2.7.11.1</ecNumber>
    </recommendedName>
</protein>
<dbReference type="PROSITE" id="PS50011">
    <property type="entry name" value="PROTEIN_KINASE_DOM"/>
    <property type="match status" value="1"/>
</dbReference>
<dbReference type="CDD" id="cd04791">
    <property type="entry name" value="LanC_SerThrkinase"/>
    <property type="match status" value="1"/>
</dbReference>
<dbReference type="EMBL" id="CP016793">
    <property type="protein sequence ID" value="ANZ40856.1"/>
    <property type="molecule type" value="Genomic_DNA"/>
</dbReference>
<dbReference type="Pfam" id="PF00069">
    <property type="entry name" value="Pkinase"/>
    <property type="match status" value="1"/>
</dbReference>
<evidence type="ECO:0000256" key="8">
    <source>
        <dbReference type="ARBA" id="ARBA00048679"/>
    </source>
</evidence>
<dbReference type="KEGG" id="led:BBK82_37610"/>
<comment type="catalytic activity">
    <reaction evidence="7">
        <text>L-threonyl-[protein] + ATP = O-phospho-L-threonyl-[protein] + ADP + H(+)</text>
        <dbReference type="Rhea" id="RHEA:46608"/>
        <dbReference type="Rhea" id="RHEA-COMP:11060"/>
        <dbReference type="Rhea" id="RHEA-COMP:11605"/>
        <dbReference type="ChEBI" id="CHEBI:15378"/>
        <dbReference type="ChEBI" id="CHEBI:30013"/>
        <dbReference type="ChEBI" id="CHEBI:30616"/>
        <dbReference type="ChEBI" id="CHEBI:61977"/>
        <dbReference type="ChEBI" id="CHEBI:456216"/>
        <dbReference type="EC" id="2.7.11.1"/>
    </reaction>
</comment>
<dbReference type="STRING" id="1586287.BBK82_37610"/>
<evidence type="ECO:0000256" key="7">
    <source>
        <dbReference type="ARBA" id="ARBA00047899"/>
    </source>
</evidence>
<dbReference type="InterPro" id="IPR053524">
    <property type="entry name" value="Aerial_hyphae_peptide-synth"/>
</dbReference>
<name>A0A1B2HSZ1_9PSEU</name>
<dbReference type="InterPro" id="IPR058053">
    <property type="entry name" value="RamC_C"/>
</dbReference>
<keyword evidence="4" id="KW-0547">Nucleotide-binding</keyword>
<dbReference type="SMART" id="SM01260">
    <property type="entry name" value="LANC_like"/>
    <property type="match status" value="1"/>
</dbReference>
<dbReference type="GO" id="GO:0005975">
    <property type="term" value="P:carbohydrate metabolic process"/>
    <property type="evidence" value="ECO:0007669"/>
    <property type="project" value="InterPro"/>
</dbReference>
<dbReference type="Gene3D" id="3.30.200.20">
    <property type="entry name" value="Phosphorylase Kinase, domain 1"/>
    <property type="match status" value="1"/>
</dbReference>
<evidence type="ECO:0000256" key="4">
    <source>
        <dbReference type="ARBA" id="ARBA00022741"/>
    </source>
</evidence>